<comment type="function">
    <text evidence="12">Cell surface proteoglycan.</text>
</comment>
<comment type="similarity">
    <text evidence="2 11">Belongs to the glypican family.</text>
</comment>
<dbReference type="EMBL" id="JAPWTJ010000367">
    <property type="protein sequence ID" value="KAJ8979171.1"/>
    <property type="molecule type" value="Genomic_DNA"/>
</dbReference>
<evidence type="ECO:0000256" key="8">
    <source>
        <dbReference type="ARBA" id="ARBA00023180"/>
    </source>
</evidence>
<reference evidence="14" key="1">
    <citation type="journal article" date="2023" name="Insect Mol. Biol.">
        <title>Genome sequencing provides insights into the evolution of gene families encoding plant cell wall-degrading enzymes in longhorned beetles.</title>
        <authorList>
            <person name="Shin N.R."/>
            <person name="Okamura Y."/>
            <person name="Kirsch R."/>
            <person name="Pauchet Y."/>
        </authorList>
    </citation>
    <scope>NUCLEOTIDE SEQUENCE</scope>
    <source>
        <strain evidence="14">MMC_N1</strain>
    </source>
</reference>
<accession>A0ABQ9JLV0</accession>
<comment type="caution">
    <text evidence="14">The sequence shown here is derived from an EMBL/GenBank/DDBJ whole genome shotgun (WGS) entry which is preliminary data.</text>
</comment>
<dbReference type="InterPro" id="IPR001863">
    <property type="entry name" value="Glypican"/>
</dbReference>
<keyword evidence="3" id="KW-1003">Cell membrane</keyword>
<keyword evidence="5" id="KW-0732">Signal</keyword>
<dbReference type="PANTHER" id="PTHR10822:SF30">
    <property type="entry name" value="DALLY-LIKE, ISOFORM A"/>
    <property type="match status" value="1"/>
</dbReference>
<feature type="region of interest" description="Disordered" evidence="13">
    <location>
        <begin position="239"/>
        <end position="306"/>
    </location>
</feature>
<evidence type="ECO:0000256" key="9">
    <source>
        <dbReference type="ARBA" id="ARBA00023207"/>
    </source>
</evidence>
<keyword evidence="15" id="KW-1185">Reference proteome</keyword>
<feature type="region of interest" description="Disordered" evidence="13">
    <location>
        <begin position="107"/>
        <end position="131"/>
    </location>
</feature>
<evidence type="ECO:0000313" key="15">
    <source>
        <dbReference type="Proteomes" id="UP001162164"/>
    </source>
</evidence>
<dbReference type="Proteomes" id="UP001162164">
    <property type="component" value="Unassembled WGS sequence"/>
</dbReference>
<evidence type="ECO:0000256" key="12">
    <source>
        <dbReference type="RuleBase" id="RU003519"/>
    </source>
</evidence>
<name>A0ABQ9JLV0_9CUCU</name>
<evidence type="ECO:0000256" key="3">
    <source>
        <dbReference type="ARBA" id="ARBA00022475"/>
    </source>
</evidence>
<evidence type="ECO:0000256" key="7">
    <source>
        <dbReference type="ARBA" id="ARBA00023136"/>
    </source>
</evidence>
<protein>
    <submittedName>
        <fullName evidence="14">Uncharacterized protein</fullName>
    </submittedName>
</protein>
<keyword evidence="8" id="KW-0325">Glycoprotein</keyword>
<evidence type="ECO:0000256" key="2">
    <source>
        <dbReference type="ARBA" id="ARBA00010260"/>
    </source>
</evidence>
<sequence length="343" mass="37925">MGTVSGEMTRMRFCGCVHGEGGDDGTPCPMYCSSVMQTCMKYHLQFSDVWDSFVDAIDKVGDRLLGPYNIEVDGRTPEYKNLRGTIMNFQESGTEVSQKIYSKCGKPTTLSRPKRKADYKDSSEDNPNMEIKAGPIKVHGKKKKNKKVVEPTDNKSVLEKIIGDIKQKIKDTKQFWLHLPYQFCNNLSLHSNASNSSQCWNGTEVGPFEELQQKSIIGESTLLNEQVYILQGLTEKLQGLSRPRSRNGGPTTEEPLLAGSGSGSGDGDFEDAEEDGDMNHGLVFHEDRQPDVFPTSPPSSTRMPEVVRASSGNTNDMSLTRALISLLLPMVLAWFGSAITNLL</sequence>
<proteinExistence type="inferred from homology"/>
<keyword evidence="6 12" id="KW-0654">Proteoglycan</keyword>
<evidence type="ECO:0000256" key="6">
    <source>
        <dbReference type="ARBA" id="ARBA00022974"/>
    </source>
</evidence>
<gene>
    <name evidence="14" type="ORF">NQ317_018993</name>
</gene>
<organism evidence="14 15">
    <name type="scientific">Molorchus minor</name>
    <dbReference type="NCBI Taxonomy" id="1323400"/>
    <lineage>
        <taxon>Eukaryota</taxon>
        <taxon>Metazoa</taxon>
        <taxon>Ecdysozoa</taxon>
        <taxon>Arthropoda</taxon>
        <taxon>Hexapoda</taxon>
        <taxon>Insecta</taxon>
        <taxon>Pterygota</taxon>
        <taxon>Neoptera</taxon>
        <taxon>Endopterygota</taxon>
        <taxon>Coleoptera</taxon>
        <taxon>Polyphaga</taxon>
        <taxon>Cucujiformia</taxon>
        <taxon>Chrysomeloidea</taxon>
        <taxon>Cerambycidae</taxon>
        <taxon>Lamiinae</taxon>
        <taxon>Monochamini</taxon>
        <taxon>Molorchus</taxon>
    </lineage>
</organism>
<comment type="subcellular location">
    <subcellularLocation>
        <location evidence="1 12">Cell membrane</location>
        <topology evidence="1 12">Lipid-anchor</topology>
        <topology evidence="1 12">GPI-anchor</topology>
    </subcellularLocation>
</comment>
<evidence type="ECO:0000256" key="11">
    <source>
        <dbReference type="RuleBase" id="RU003518"/>
    </source>
</evidence>
<evidence type="ECO:0000256" key="1">
    <source>
        <dbReference type="ARBA" id="ARBA00004609"/>
    </source>
</evidence>
<keyword evidence="7 12" id="KW-0472">Membrane</keyword>
<dbReference type="Pfam" id="PF01153">
    <property type="entry name" value="Glypican"/>
    <property type="match status" value="1"/>
</dbReference>
<keyword evidence="4 12" id="KW-0336">GPI-anchor</keyword>
<feature type="compositionally biased region" description="Acidic residues" evidence="13">
    <location>
        <begin position="267"/>
        <end position="276"/>
    </location>
</feature>
<evidence type="ECO:0000256" key="4">
    <source>
        <dbReference type="ARBA" id="ARBA00022622"/>
    </source>
</evidence>
<dbReference type="PANTHER" id="PTHR10822">
    <property type="entry name" value="GLYPICAN"/>
    <property type="match status" value="1"/>
</dbReference>
<evidence type="ECO:0000256" key="10">
    <source>
        <dbReference type="ARBA" id="ARBA00023288"/>
    </source>
</evidence>
<keyword evidence="9 12" id="KW-0357">Heparan sulfate</keyword>
<keyword evidence="10 12" id="KW-0449">Lipoprotein</keyword>
<evidence type="ECO:0000256" key="13">
    <source>
        <dbReference type="SAM" id="MobiDB-lite"/>
    </source>
</evidence>
<evidence type="ECO:0000313" key="14">
    <source>
        <dbReference type="EMBL" id="KAJ8979171.1"/>
    </source>
</evidence>
<evidence type="ECO:0000256" key="5">
    <source>
        <dbReference type="ARBA" id="ARBA00022729"/>
    </source>
</evidence>